<dbReference type="PROSITE" id="PS01124">
    <property type="entry name" value="HTH_ARAC_FAMILY_2"/>
    <property type="match status" value="1"/>
</dbReference>
<evidence type="ECO:0000256" key="1">
    <source>
        <dbReference type="ARBA" id="ARBA00023015"/>
    </source>
</evidence>
<evidence type="ECO:0000256" key="3">
    <source>
        <dbReference type="ARBA" id="ARBA00023163"/>
    </source>
</evidence>
<reference evidence="5 6" key="1">
    <citation type="submission" date="2019-05" db="EMBL/GenBank/DDBJ databases">
        <title>We sequenced the genome of Paenibacillus hemerocallicola KCTC 33185 for further insight into its adaptation and study the phylogeny of Paenibacillus.</title>
        <authorList>
            <person name="Narsing Rao M.P."/>
        </authorList>
    </citation>
    <scope>NUCLEOTIDE SEQUENCE [LARGE SCALE GENOMIC DNA]</scope>
    <source>
        <strain evidence="5 6">KCTC 33185</strain>
    </source>
</reference>
<dbReference type="PANTHER" id="PTHR43280">
    <property type="entry name" value="ARAC-FAMILY TRANSCRIPTIONAL REGULATOR"/>
    <property type="match status" value="1"/>
</dbReference>
<dbReference type="InterPro" id="IPR037923">
    <property type="entry name" value="HTH-like"/>
</dbReference>
<dbReference type="EMBL" id="VDCQ01000012">
    <property type="protein sequence ID" value="TNJ66227.1"/>
    <property type="molecule type" value="Genomic_DNA"/>
</dbReference>
<dbReference type="OrthoDB" id="9801123at2"/>
<dbReference type="InterPro" id="IPR009057">
    <property type="entry name" value="Homeodomain-like_sf"/>
</dbReference>
<keyword evidence="6" id="KW-1185">Reference proteome</keyword>
<dbReference type="PRINTS" id="PR00032">
    <property type="entry name" value="HTHARAC"/>
</dbReference>
<dbReference type="SUPFAM" id="SSF51215">
    <property type="entry name" value="Regulatory protein AraC"/>
    <property type="match status" value="1"/>
</dbReference>
<gene>
    <name evidence="5" type="ORF">FE784_11170</name>
</gene>
<comment type="caution">
    <text evidence="5">The sequence shown here is derived from an EMBL/GenBank/DDBJ whole genome shotgun (WGS) entry which is preliminary data.</text>
</comment>
<name>A0A5C4TCK8_9BACL</name>
<dbReference type="InterPro" id="IPR014710">
    <property type="entry name" value="RmlC-like_jellyroll"/>
</dbReference>
<dbReference type="GO" id="GO:0043565">
    <property type="term" value="F:sequence-specific DNA binding"/>
    <property type="evidence" value="ECO:0007669"/>
    <property type="project" value="InterPro"/>
</dbReference>
<organism evidence="5 6">
    <name type="scientific">Paenibacillus hemerocallicola</name>
    <dbReference type="NCBI Taxonomy" id="1172614"/>
    <lineage>
        <taxon>Bacteria</taxon>
        <taxon>Bacillati</taxon>
        <taxon>Bacillota</taxon>
        <taxon>Bacilli</taxon>
        <taxon>Bacillales</taxon>
        <taxon>Paenibacillaceae</taxon>
        <taxon>Paenibacillus</taxon>
    </lineage>
</organism>
<dbReference type="Pfam" id="PF12833">
    <property type="entry name" value="HTH_18"/>
    <property type="match status" value="1"/>
</dbReference>
<dbReference type="InterPro" id="IPR020449">
    <property type="entry name" value="Tscrpt_reg_AraC-type_HTH"/>
</dbReference>
<accession>A0A5C4TCK8</accession>
<dbReference type="SMART" id="SM00342">
    <property type="entry name" value="HTH_ARAC"/>
    <property type="match status" value="1"/>
</dbReference>
<protein>
    <submittedName>
        <fullName evidence="5">Helix-turn-helix domain-containing protein</fullName>
    </submittedName>
</protein>
<dbReference type="SUPFAM" id="SSF46689">
    <property type="entry name" value="Homeodomain-like"/>
    <property type="match status" value="1"/>
</dbReference>
<keyword evidence="3" id="KW-0804">Transcription</keyword>
<evidence type="ECO:0000256" key="2">
    <source>
        <dbReference type="ARBA" id="ARBA00023125"/>
    </source>
</evidence>
<dbReference type="Pfam" id="PF02311">
    <property type="entry name" value="AraC_binding"/>
    <property type="match status" value="1"/>
</dbReference>
<dbReference type="InterPro" id="IPR018062">
    <property type="entry name" value="HTH_AraC-typ_CS"/>
</dbReference>
<evidence type="ECO:0000313" key="5">
    <source>
        <dbReference type="EMBL" id="TNJ66227.1"/>
    </source>
</evidence>
<evidence type="ECO:0000313" key="6">
    <source>
        <dbReference type="Proteomes" id="UP000307943"/>
    </source>
</evidence>
<evidence type="ECO:0000259" key="4">
    <source>
        <dbReference type="PROSITE" id="PS01124"/>
    </source>
</evidence>
<dbReference type="Gene3D" id="1.10.10.60">
    <property type="entry name" value="Homeodomain-like"/>
    <property type="match status" value="2"/>
</dbReference>
<sequence length="301" mass="34935">MVRMTLQRYPIARDIVIDKVISCHYFELAINYWHRGERHDFWELVYIDRGELRVSTDSRDYELKQGDLLVYEPNEFHRPSSNGKIAANMYIVSFECSSPALRFFADNKLFHLGNEEIATVSLIMKEGWNTFGPNPVAGKLARQSDSPFGSEQLFVSYTEMLLLQLMRKADVLKEKKQRASVVKGKQESGLIDKVTAHMKDNLVGNLTLAHLCETFSVGRTHLSMLFKAKFDCGVLEYWNRLKIDKAKEHIRQNNNNLTEISEMLGYNSLHYFSRQFKKTTGMTPSEYAKVLRERLFKQITD</sequence>
<dbReference type="PROSITE" id="PS00041">
    <property type="entry name" value="HTH_ARAC_FAMILY_1"/>
    <property type="match status" value="1"/>
</dbReference>
<proteinExistence type="predicted"/>
<dbReference type="AlphaFoldDB" id="A0A5C4TCK8"/>
<feature type="domain" description="HTH araC/xylS-type" evidence="4">
    <location>
        <begin position="192"/>
        <end position="290"/>
    </location>
</feature>
<dbReference type="Gene3D" id="2.60.120.10">
    <property type="entry name" value="Jelly Rolls"/>
    <property type="match status" value="1"/>
</dbReference>
<dbReference type="PANTHER" id="PTHR43280:SF2">
    <property type="entry name" value="HTH-TYPE TRANSCRIPTIONAL REGULATOR EXSA"/>
    <property type="match status" value="1"/>
</dbReference>
<keyword evidence="2" id="KW-0238">DNA-binding</keyword>
<dbReference type="GO" id="GO:0003700">
    <property type="term" value="F:DNA-binding transcription factor activity"/>
    <property type="evidence" value="ECO:0007669"/>
    <property type="project" value="InterPro"/>
</dbReference>
<dbReference type="InterPro" id="IPR018060">
    <property type="entry name" value="HTH_AraC"/>
</dbReference>
<dbReference type="InterPro" id="IPR003313">
    <property type="entry name" value="AraC-bd"/>
</dbReference>
<keyword evidence="1" id="KW-0805">Transcription regulation</keyword>
<dbReference type="Proteomes" id="UP000307943">
    <property type="component" value="Unassembled WGS sequence"/>
</dbReference>